<evidence type="ECO:0000256" key="9">
    <source>
        <dbReference type="PIRSR" id="PIRSR000114-2"/>
    </source>
</evidence>
<sequence>MTETGDGAGTVAVLGAGAMGSALATPLRAAGWEVRLWGTAYDEHLLDACAAGQPHPRTGVPVPAGVRLYRSDEFAEALHGVDTVVLSTSSAGVVDTTAAATPYLTGVRALLLTSKGFAANAEGRVGPLHKAVQATIQAQGWEPVPVIVVGGPCLATEVAAGRPTAAVFGCADRALAQRYATRMGTDVYRAHATEDETGVELCSSLKNVYAIALGITDGLSKGGHQPSDNLKGAVFARAVTEMVFLVEALGGEASTAYGLAGAGDLEVTGMSGRNKIYGSRVGAGQAPTTALAEMAAAEQTVEGVPAARLAKRLVDQRLEGAWPRLPLLRTMIGLVDGKATVSDVVAAALPRL</sequence>
<dbReference type="Pfam" id="PF07479">
    <property type="entry name" value="NAD_Gly3P_dh_C"/>
    <property type="match status" value="1"/>
</dbReference>
<keyword evidence="4 10" id="KW-0520">NAD</keyword>
<feature type="domain" description="Glycerol-3-phosphate dehydrogenase NAD-dependent C-terminal" evidence="14">
    <location>
        <begin position="195"/>
        <end position="345"/>
    </location>
</feature>
<comment type="catalytic activity">
    <reaction evidence="12">
        <text>sn-glycerol 3-phosphate + NADP(+) = dihydroxyacetone phosphate + NADPH + H(+)</text>
        <dbReference type="Rhea" id="RHEA:11096"/>
        <dbReference type="ChEBI" id="CHEBI:15378"/>
        <dbReference type="ChEBI" id="CHEBI:57597"/>
        <dbReference type="ChEBI" id="CHEBI:57642"/>
        <dbReference type="ChEBI" id="CHEBI:57783"/>
        <dbReference type="ChEBI" id="CHEBI:58349"/>
        <dbReference type="EC" id="1.1.1.94"/>
    </reaction>
</comment>
<evidence type="ECO:0000256" key="8">
    <source>
        <dbReference type="PIRSR" id="PIRSR000114-1"/>
    </source>
</evidence>
<evidence type="ECO:0000256" key="6">
    <source>
        <dbReference type="ARBA" id="ARBA00023209"/>
    </source>
</evidence>
<evidence type="ECO:0000259" key="13">
    <source>
        <dbReference type="Pfam" id="PF01210"/>
    </source>
</evidence>
<dbReference type="InterPro" id="IPR008927">
    <property type="entry name" value="6-PGluconate_DH-like_C_sf"/>
</dbReference>
<feature type="binding site" evidence="9">
    <location>
        <position position="115"/>
    </location>
    <ligand>
        <name>substrate</name>
    </ligand>
</feature>
<keyword evidence="2" id="KW-0444">Lipid biosynthesis</keyword>
<dbReference type="SUPFAM" id="SSF51735">
    <property type="entry name" value="NAD(P)-binding Rossmann-fold domains"/>
    <property type="match status" value="1"/>
</dbReference>
<evidence type="ECO:0000259" key="14">
    <source>
        <dbReference type="Pfam" id="PF07479"/>
    </source>
</evidence>
<dbReference type="InterPro" id="IPR013328">
    <property type="entry name" value="6PGD_dom2"/>
</dbReference>
<dbReference type="GO" id="GO:0008654">
    <property type="term" value="P:phospholipid biosynthetic process"/>
    <property type="evidence" value="ECO:0007669"/>
    <property type="project" value="UniProtKB-KW"/>
</dbReference>
<evidence type="ECO:0000256" key="7">
    <source>
        <dbReference type="ARBA" id="ARBA00023264"/>
    </source>
</evidence>
<dbReference type="InterPro" id="IPR036291">
    <property type="entry name" value="NAD(P)-bd_dom_sf"/>
</dbReference>
<evidence type="ECO:0000256" key="5">
    <source>
        <dbReference type="ARBA" id="ARBA00023098"/>
    </source>
</evidence>
<dbReference type="Gene3D" id="3.40.50.720">
    <property type="entry name" value="NAD(P)-binding Rossmann-like Domain"/>
    <property type="match status" value="1"/>
</dbReference>
<keyword evidence="16" id="KW-1185">Reference proteome</keyword>
<evidence type="ECO:0000313" key="16">
    <source>
        <dbReference type="Proteomes" id="UP000637578"/>
    </source>
</evidence>
<reference evidence="15" key="1">
    <citation type="journal article" date="2014" name="Int. J. Syst. Evol. Microbiol.">
        <title>Complete genome sequence of Corynebacterium casei LMG S-19264T (=DSM 44701T), isolated from a smear-ripened cheese.</title>
        <authorList>
            <consortium name="US DOE Joint Genome Institute (JGI-PGF)"/>
            <person name="Walter F."/>
            <person name="Albersmeier A."/>
            <person name="Kalinowski J."/>
            <person name="Ruckert C."/>
        </authorList>
    </citation>
    <scope>NUCLEOTIDE SEQUENCE</scope>
    <source>
        <strain evidence="15">CGMCC 4.5737</strain>
    </source>
</reference>
<dbReference type="InterPro" id="IPR006168">
    <property type="entry name" value="G3P_DH_NAD-dep"/>
</dbReference>
<dbReference type="InterPro" id="IPR011128">
    <property type="entry name" value="G3P_DH_NAD-dep_N"/>
</dbReference>
<comment type="caution">
    <text evidence="15">The sequence shown here is derived from an EMBL/GenBank/DDBJ whole genome shotgun (WGS) entry which is preliminary data.</text>
</comment>
<dbReference type="PRINTS" id="PR00077">
    <property type="entry name" value="GPDHDRGNASE"/>
</dbReference>
<dbReference type="PIRSF" id="PIRSF000114">
    <property type="entry name" value="Glycerol-3-P_dh"/>
    <property type="match status" value="1"/>
</dbReference>
<dbReference type="Pfam" id="PF01210">
    <property type="entry name" value="NAD_Gly3P_dh_N"/>
    <property type="match status" value="1"/>
</dbReference>
<feature type="binding site" evidence="9">
    <location>
        <begin position="273"/>
        <end position="274"/>
    </location>
    <ligand>
        <name>substrate</name>
    </ligand>
</feature>
<evidence type="ECO:0000256" key="4">
    <source>
        <dbReference type="ARBA" id="ARBA00023027"/>
    </source>
</evidence>
<evidence type="ECO:0000313" key="15">
    <source>
        <dbReference type="EMBL" id="GGM70539.1"/>
    </source>
</evidence>
<keyword evidence="3 11" id="KW-0560">Oxidoreductase</keyword>
<dbReference type="GO" id="GO:0005829">
    <property type="term" value="C:cytosol"/>
    <property type="evidence" value="ECO:0007669"/>
    <property type="project" value="TreeGrafter"/>
</dbReference>
<feature type="binding site" evidence="10">
    <location>
        <position position="273"/>
    </location>
    <ligand>
        <name>NAD(+)</name>
        <dbReference type="ChEBI" id="CHEBI:57540"/>
    </ligand>
</feature>
<dbReference type="GO" id="GO:0046168">
    <property type="term" value="P:glycerol-3-phosphate catabolic process"/>
    <property type="evidence" value="ECO:0007669"/>
    <property type="project" value="InterPro"/>
</dbReference>
<dbReference type="Proteomes" id="UP000637578">
    <property type="component" value="Unassembled WGS sequence"/>
</dbReference>
<evidence type="ECO:0000256" key="11">
    <source>
        <dbReference type="RuleBase" id="RU000437"/>
    </source>
</evidence>
<evidence type="ECO:0000256" key="2">
    <source>
        <dbReference type="ARBA" id="ARBA00022516"/>
    </source>
</evidence>
<evidence type="ECO:0000256" key="3">
    <source>
        <dbReference type="ARBA" id="ARBA00023002"/>
    </source>
</evidence>
<dbReference type="AlphaFoldDB" id="A0A8J3FWB0"/>
<dbReference type="GO" id="GO:0005975">
    <property type="term" value="P:carbohydrate metabolic process"/>
    <property type="evidence" value="ECO:0007669"/>
    <property type="project" value="InterPro"/>
</dbReference>
<reference evidence="15" key="2">
    <citation type="submission" date="2020-09" db="EMBL/GenBank/DDBJ databases">
        <authorList>
            <person name="Sun Q."/>
            <person name="Zhou Y."/>
        </authorList>
    </citation>
    <scope>NUCLEOTIDE SEQUENCE</scope>
    <source>
        <strain evidence="15">CGMCC 4.5737</strain>
    </source>
</reference>
<comment type="similarity">
    <text evidence="1 11">Belongs to the NAD-dependent glycerol-3-phosphate dehydrogenase family.</text>
</comment>
<dbReference type="PANTHER" id="PTHR11728:SF1">
    <property type="entry name" value="GLYCEROL-3-PHOSPHATE DEHYDROGENASE [NAD(+)] 2, CHLOROPLASTIC"/>
    <property type="match status" value="1"/>
</dbReference>
<feature type="binding site" evidence="10">
    <location>
        <position position="155"/>
    </location>
    <ligand>
        <name>NAD(+)</name>
        <dbReference type="ChEBI" id="CHEBI:57540"/>
    </ligand>
</feature>
<dbReference type="EC" id="1.1.1.94" evidence="12"/>
<keyword evidence="7" id="KW-1208">Phospholipid metabolism</keyword>
<dbReference type="EMBL" id="BMMK01000025">
    <property type="protein sequence ID" value="GGM70539.1"/>
    <property type="molecule type" value="Genomic_DNA"/>
</dbReference>
<dbReference type="PANTHER" id="PTHR11728">
    <property type="entry name" value="GLYCEROL-3-PHOSPHATE DEHYDROGENASE"/>
    <property type="match status" value="1"/>
</dbReference>
<keyword evidence="5" id="KW-0443">Lipid metabolism</keyword>
<accession>A0A8J3FWB0</accession>
<protein>
    <recommendedName>
        <fullName evidence="12">Glycerol-3-phosphate dehydrogenase</fullName>
        <ecNumber evidence="12">1.1.1.94</ecNumber>
    </recommendedName>
</protein>
<evidence type="ECO:0000256" key="10">
    <source>
        <dbReference type="PIRSR" id="PIRSR000114-3"/>
    </source>
</evidence>
<dbReference type="Gene3D" id="1.10.1040.10">
    <property type="entry name" value="N-(1-d-carboxylethyl)-l-norvaline Dehydrogenase, domain 2"/>
    <property type="match status" value="1"/>
</dbReference>
<proteinExistence type="inferred from homology"/>
<evidence type="ECO:0000256" key="12">
    <source>
        <dbReference type="RuleBase" id="RU000439"/>
    </source>
</evidence>
<organism evidence="15 16">
    <name type="scientific">Longimycelium tulufanense</name>
    <dbReference type="NCBI Taxonomy" id="907463"/>
    <lineage>
        <taxon>Bacteria</taxon>
        <taxon>Bacillati</taxon>
        <taxon>Actinomycetota</taxon>
        <taxon>Actinomycetes</taxon>
        <taxon>Pseudonocardiales</taxon>
        <taxon>Pseudonocardiaceae</taxon>
        <taxon>Longimycelium</taxon>
    </lineage>
</organism>
<dbReference type="RefSeq" id="WP_189060505.1">
    <property type="nucleotide sequence ID" value="NZ_BMMK01000025.1"/>
</dbReference>
<evidence type="ECO:0000256" key="1">
    <source>
        <dbReference type="ARBA" id="ARBA00011009"/>
    </source>
</evidence>
<feature type="binding site" evidence="10">
    <location>
        <begin position="15"/>
        <end position="20"/>
    </location>
    <ligand>
        <name>NAD(+)</name>
        <dbReference type="ChEBI" id="CHEBI:57540"/>
    </ligand>
</feature>
<name>A0A8J3FWB0_9PSEU</name>
<dbReference type="GO" id="GO:0047952">
    <property type="term" value="F:glycerol-3-phosphate dehydrogenase [NAD(P)+] activity"/>
    <property type="evidence" value="ECO:0007669"/>
    <property type="project" value="UniProtKB-EC"/>
</dbReference>
<dbReference type="GO" id="GO:0051287">
    <property type="term" value="F:NAD binding"/>
    <property type="evidence" value="ECO:0007669"/>
    <property type="project" value="InterPro"/>
</dbReference>
<dbReference type="InterPro" id="IPR006109">
    <property type="entry name" value="G3P_DH_NAD-dep_C"/>
</dbReference>
<feature type="active site" description="Proton acceptor" evidence="8">
    <location>
        <position position="206"/>
    </location>
</feature>
<keyword evidence="6" id="KW-0594">Phospholipid biosynthesis</keyword>
<gene>
    <name evidence="15" type="ORF">GCM10012275_46170</name>
</gene>
<feature type="domain" description="Glycerol-3-phosphate dehydrogenase NAD-dependent N-terminal" evidence="13">
    <location>
        <begin position="11"/>
        <end position="175"/>
    </location>
</feature>
<dbReference type="SUPFAM" id="SSF48179">
    <property type="entry name" value="6-phosphogluconate dehydrogenase C-terminal domain-like"/>
    <property type="match status" value="1"/>
</dbReference>